<dbReference type="Pfam" id="PF11938">
    <property type="entry name" value="DUF3456"/>
    <property type="match status" value="1"/>
</dbReference>
<dbReference type="InterPro" id="IPR018097">
    <property type="entry name" value="EGF_Ca-bd_CS"/>
</dbReference>
<feature type="region of interest" description="Disordered" evidence="18">
    <location>
        <begin position="424"/>
        <end position="443"/>
    </location>
</feature>
<feature type="disulfide bond" evidence="17">
    <location>
        <begin position="306"/>
        <end position="323"/>
    </location>
</feature>
<keyword evidence="10" id="KW-1133">Transmembrane helix</keyword>
<keyword evidence="7 19" id="KW-0732">Signal</keyword>
<feature type="domain" description="EGF-like" evidence="20">
    <location>
        <begin position="297"/>
        <end position="337"/>
    </location>
</feature>
<dbReference type="CDD" id="cd00054">
    <property type="entry name" value="EGF_CA"/>
    <property type="match status" value="1"/>
</dbReference>
<feature type="compositionally biased region" description="Acidic residues" evidence="18">
    <location>
        <begin position="360"/>
        <end position="370"/>
    </location>
</feature>
<dbReference type="PROSITE" id="PS50026">
    <property type="entry name" value="EGF_3"/>
    <property type="match status" value="2"/>
</dbReference>
<dbReference type="InterPro" id="IPR009030">
    <property type="entry name" value="Growth_fac_rcpt_cys_sf"/>
</dbReference>
<dbReference type="EMBL" id="MRZV01001478">
    <property type="protein sequence ID" value="PIK37581.1"/>
    <property type="molecule type" value="Genomic_DNA"/>
</dbReference>
<evidence type="ECO:0000256" key="9">
    <source>
        <dbReference type="ARBA" id="ARBA00022837"/>
    </source>
</evidence>
<dbReference type="SUPFAM" id="SSF57184">
    <property type="entry name" value="Growth factor receptor domain"/>
    <property type="match status" value="1"/>
</dbReference>
<dbReference type="PROSITE" id="PS01187">
    <property type="entry name" value="EGF_CA"/>
    <property type="match status" value="2"/>
</dbReference>
<comment type="caution">
    <text evidence="17">Lacks conserved residue(s) required for the propagation of feature annotation.</text>
</comment>
<dbReference type="SMART" id="SM00181">
    <property type="entry name" value="EGF"/>
    <property type="match status" value="3"/>
</dbReference>
<evidence type="ECO:0000256" key="16">
    <source>
        <dbReference type="ARBA" id="ARBA00049822"/>
    </source>
</evidence>
<organism evidence="21 22">
    <name type="scientific">Stichopus japonicus</name>
    <name type="common">Sea cucumber</name>
    <dbReference type="NCBI Taxonomy" id="307972"/>
    <lineage>
        <taxon>Eukaryota</taxon>
        <taxon>Metazoa</taxon>
        <taxon>Echinodermata</taxon>
        <taxon>Eleutherozoa</taxon>
        <taxon>Echinozoa</taxon>
        <taxon>Holothuroidea</taxon>
        <taxon>Aspidochirotacea</taxon>
        <taxon>Aspidochirotida</taxon>
        <taxon>Stichopodidae</taxon>
        <taxon>Apostichopus</taxon>
    </lineage>
</organism>
<evidence type="ECO:0000256" key="5">
    <source>
        <dbReference type="ARBA" id="ARBA00022536"/>
    </source>
</evidence>
<protein>
    <recommendedName>
        <fullName evidence="4">protein disulfide-isomerase</fullName>
        <ecNumber evidence="4">5.3.4.1</ecNumber>
    </recommendedName>
    <alternativeName>
        <fullName evidence="16">Cysteine-rich with EGF-like domain protein 1</fullName>
    </alternativeName>
</protein>
<dbReference type="GO" id="GO:0003756">
    <property type="term" value="F:protein disulfide isomerase activity"/>
    <property type="evidence" value="ECO:0007669"/>
    <property type="project" value="UniProtKB-EC"/>
</dbReference>
<evidence type="ECO:0000256" key="18">
    <source>
        <dbReference type="SAM" id="MobiDB-lite"/>
    </source>
</evidence>
<evidence type="ECO:0000256" key="7">
    <source>
        <dbReference type="ARBA" id="ARBA00022729"/>
    </source>
</evidence>
<dbReference type="STRING" id="307972.A0A2G8JP78"/>
<evidence type="ECO:0000256" key="13">
    <source>
        <dbReference type="ARBA" id="ARBA00023235"/>
    </source>
</evidence>
<evidence type="ECO:0000256" key="4">
    <source>
        <dbReference type="ARBA" id="ARBA00012723"/>
    </source>
</evidence>
<proteinExistence type="inferred from homology"/>
<gene>
    <name evidence="21" type="ORF">BSL78_25578</name>
</gene>
<dbReference type="CDD" id="cd00064">
    <property type="entry name" value="FU"/>
    <property type="match status" value="1"/>
</dbReference>
<dbReference type="PROSITE" id="PS00010">
    <property type="entry name" value="ASX_HYDROXYL"/>
    <property type="match status" value="1"/>
</dbReference>
<dbReference type="GO" id="GO:0016020">
    <property type="term" value="C:membrane"/>
    <property type="evidence" value="ECO:0007669"/>
    <property type="project" value="UniProtKB-SubCell"/>
</dbReference>
<comment type="catalytic activity">
    <reaction evidence="1">
        <text>Catalyzes the rearrangement of -S-S- bonds in proteins.</text>
        <dbReference type="EC" id="5.3.4.1"/>
    </reaction>
</comment>
<name>A0A2G8JP78_STIJA</name>
<dbReference type="GO" id="GO:0005509">
    <property type="term" value="F:calcium ion binding"/>
    <property type="evidence" value="ECO:0007669"/>
    <property type="project" value="InterPro"/>
</dbReference>
<keyword evidence="8" id="KW-0677">Repeat</keyword>
<dbReference type="FunFam" id="2.10.25.10:FF:000038">
    <property type="entry name" value="Fibrillin 2"/>
    <property type="match status" value="1"/>
</dbReference>
<keyword evidence="22" id="KW-1185">Reference proteome</keyword>
<dbReference type="PROSITE" id="PS01248">
    <property type="entry name" value="EGF_LAM_1"/>
    <property type="match status" value="1"/>
</dbReference>
<keyword evidence="12 17" id="KW-1015">Disulfide bond</keyword>
<dbReference type="PANTHER" id="PTHR24034">
    <property type="entry name" value="EGF-LIKE DOMAIN-CONTAINING PROTEIN"/>
    <property type="match status" value="1"/>
</dbReference>
<dbReference type="Proteomes" id="UP000230750">
    <property type="component" value="Unassembled WGS sequence"/>
</dbReference>
<feature type="region of interest" description="Disordered" evidence="18">
    <location>
        <begin position="343"/>
        <end position="418"/>
    </location>
</feature>
<evidence type="ECO:0000313" key="21">
    <source>
        <dbReference type="EMBL" id="PIK37581.1"/>
    </source>
</evidence>
<evidence type="ECO:0000256" key="3">
    <source>
        <dbReference type="ARBA" id="ARBA00005897"/>
    </source>
</evidence>
<comment type="caution">
    <text evidence="21">The sequence shown here is derived from an EMBL/GenBank/DDBJ whole genome shotgun (WGS) entry which is preliminary data.</text>
</comment>
<keyword evidence="13" id="KW-0413">Isomerase</keyword>
<dbReference type="PANTHER" id="PTHR24034:SF148">
    <property type="entry name" value="RE58433P"/>
    <property type="match status" value="1"/>
</dbReference>
<keyword evidence="11" id="KW-0472">Membrane</keyword>
<dbReference type="SMART" id="SM00261">
    <property type="entry name" value="FU"/>
    <property type="match status" value="2"/>
</dbReference>
<keyword evidence="9" id="KW-0106">Calcium</keyword>
<evidence type="ECO:0000256" key="8">
    <source>
        <dbReference type="ARBA" id="ARBA00022737"/>
    </source>
</evidence>
<evidence type="ECO:0000259" key="20">
    <source>
        <dbReference type="PROSITE" id="PS50026"/>
    </source>
</evidence>
<dbReference type="InterPro" id="IPR050751">
    <property type="entry name" value="ECM_structural_protein"/>
</dbReference>
<evidence type="ECO:0000256" key="11">
    <source>
        <dbReference type="ARBA" id="ARBA00023136"/>
    </source>
</evidence>
<dbReference type="OrthoDB" id="19903at2759"/>
<dbReference type="AlphaFoldDB" id="A0A2G8JP78"/>
<dbReference type="InterPro" id="IPR001881">
    <property type="entry name" value="EGF-like_Ca-bd_dom"/>
</dbReference>
<comment type="function">
    <text evidence="15">Protein disulfide isomerase. Promotes the localization of acetylcholine receptors (AChRs) to the plasma membrane.</text>
</comment>
<feature type="compositionally biased region" description="Polar residues" evidence="18">
    <location>
        <begin position="433"/>
        <end position="443"/>
    </location>
</feature>
<evidence type="ECO:0000256" key="17">
    <source>
        <dbReference type="PROSITE-ProRule" id="PRU00076"/>
    </source>
</evidence>
<dbReference type="InterPro" id="IPR000742">
    <property type="entry name" value="EGF"/>
</dbReference>
<feature type="chain" id="PRO_5013836079" description="protein disulfide-isomerase" evidence="19">
    <location>
        <begin position="27"/>
        <end position="443"/>
    </location>
</feature>
<evidence type="ECO:0000256" key="12">
    <source>
        <dbReference type="ARBA" id="ARBA00023157"/>
    </source>
</evidence>
<reference evidence="21 22" key="1">
    <citation type="journal article" date="2017" name="PLoS Biol.">
        <title>The sea cucumber genome provides insights into morphological evolution and visceral regeneration.</title>
        <authorList>
            <person name="Zhang X."/>
            <person name="Sun L."/>
            <person name="Yuan J."/>
            <person name="Sun Y."/>
            <person name="Gao Y."/>
            <person name="Zhang L."/>
            <person name="Li S."/>
            <person name="Dai H."/>
            <person name="Hamel J.F."/>
            <person name="Liu C."/>
            <person name="Yu Y."/>
            <person name="Liu S."/>
            <person name="Lin W."/>
            <person name="Guo K."/>
            <person name="Jin S."/>
            <person name="Xu P."/>
            <person name="Storey K.B."/>
            <person name="Huan P."/>
            <person name="Zhang T."/>
            <person name="Zhou Y."/>
            <person name="Zhang J."/>
            <person name="Lin C."/>
            <person name="Li X."/>
            <person name="Xing L."/>
            <person name="Huo D."/>
            <person name="Sun M."/>
            <person name="Wang L."/>
            <person name="Mercier A."/>
            <person name="Li F."/>
            <person name="Yang H."/>
            <person name="Xiang J."/>
        </authorList>
    </citation>
    <scope>NUCLEOTIDE SEQUENCE [LARGE SCALE GENOMIC DNA]</scope>
    <source>
        <strain evidence="21">Shaxun</strain>
        <tissue evidence="21">Muscle</tissue>
    </source>
</reference>
<feature type="signal peptide" evidence="19">
    <location>
        <begin position="1"/>
        <end position="26"/>
    </location>
</feature>
<keyword evidence="14" id="KW-0676">Redox-active center</keyword>
<evidence type="ECO:0000256" key="6">
    <source>
        <dbReference type="ARBA" id="ARBA00022692"/>
    </source>
</evidence>
<comment type="subcellular location">
    <subcellularLocation>
        <location evidence="2">Membrane</location>
        <topology evidence="2">Multi-pass membrane protein</topology>
    </subcellularLocation>
</comment>
<dbReference type="InterPro" id="IPR000152">
    <property type="entry name" value="EGF-type_Asp/Asn_hydroxyl_site"/>
</dbReference>
<accession>A0A2G8JP78</accession>
<dbReference type="PROSITE" id="PS00022">
    <property type="entry name" value="EGF_1"/>
    <property type="match status" value="1"/>
</dbReference>
<dbReference type="PROSITE" id="PS01186">
    <property type="entry name" value="EGF_2"/>
    <property type="match status" value="1"/>
</dbReference>
<keyword evidence="6" id="KW-0812">Transmembrane</keyword>
<evidence type="ECO:0000256" key="14">
    <source>
        <dbReference type="ARBA" id="ARBA00023284"/>
    </source>
</evidence>
<sequence>MEVRLTWIQRFLTSFALLSFLNLSNGKPNIEKRCSTCREITKSFNEGIDRTARYNFEGGDADWEEKKLGSYSTSETRFIEILETLCKRSEYECNVFVEEAEELLEEWWSNLDRDNDDFERWLCIEKALVCCPKNQYGPDCNDCTGGIERPCSGNGACKGAGTRGGNGKCKCHGGYKGDLCDVCKKGFYEAHKNESDILCVACDTSCASTCSGPGPIACTKCKGGYQWDDENGCHDVDECKPDPETFPCAKEQYCENTVGSYTCGNCDIACTECLGPGNDKCVACRTGFNMVDNTCHDTDECENNPCQNVEHMECSNSPGSYFCECEEGYISDGQICVDKSVYGEESKDEASDQVNSDQEPNTEEEAEADTPDMSHDDRQPAGQDPLDNTPEDIAMDTGSNEPIQEENNQSNSDQKEDVIKLQENLKSERDNFEPSSQIHLTSH</sequence>
<comment type="similarity">
    <text evidence="3">Belongs to the CRELD family.</text>
</comment>
<dbReference type="EC" id="5.3.4.1" evidence="4"/>
<keyword evidence="5 17" id="KW-0245">EGF-like domain</keyword>
<dbReference type="InterPro" id="IPR006212">
    <property type="entry name" value="Furin_repeat"/>
</dbReference>
<dbReference type="InterPro" id="IPR021852">
    <property type="entry name" value="DUF3456"/>
</dbReference>
<evidence type="ECO:0000256" key="19">
    <source>
        <dbReference type="SAM" id="SignalP"/>
    </source>
</evidence>
<evidence type="ECO:0000313" key="22">
    <source>
        <dbReference type="Proteomes" id="UP000230750"/>
    </source>
</evidence>
<feature type="disulfide bond" evidence="17">
    <location>
        <begin position="171"/>
        <end position="180"/>
    </location>
</feature>
<dbReference type="InterPro" id="IPR002049">
    <property type="entry name" value="LE_dom"/>
</dbReference>
<feature type="domain" description="EGF-like" evidence="20">
    <location>
        <begin position="139"/>
        <end position="181"/>
    </location>
</feature>
<evidence type="ECO:0000256" key="1">
    <source>
        <dbReference type="ARBA" id="ARBA00001182"/>
    </source>
</evidence>
<feature type="compositionally biased region" description="Polar residues" evidence="18">
    <location>
        <begin position="397"/>
        <end position="412"/>
    </location>
</feature>
<evidence type="ECO:0000256" key="15">
    <source>
        <dbReference type="ARBA" id="ARBA00049626"/>
    </source>
</evidence>
<dbReference type="Gene3D" id="2.10.25.10">
    <property type="entry name" value="Laminin"/>
    <property type="match status" value="2"/>
</dbReference>
<evidence type="ECO:0000256" key="2">
    <source>
        <dbReference type="ARBA" id="ARBA00004141"/>
    </source>
</evidence>
<evidence type="ECO:0000256" key="10">
    <source>
        <dbReference type="ARBA" id="ARBA00022989"/>
    </source>
</evidence>
<dbReference type="SMART" id="SM00179">
    <property type="entry name" value="EGF_CA"/>
    <property type="match status" value="2"/>
</dbReference>